<keyword evidence="3" id="KW-1185">Reference proteome</keyword>
<dbReference type="Gene3D" id="1.10.472.60">
    <property type="entry name" value="putative protein disulfide isomerase domain"/>
    <property type="match status" value="1"/>
</dbReference>
<dbReference type="InterPro" id="IPR001853">
    <property type="entry name" value="DSBA-like_thioredoxin_dom"/>
</dbReference>
<dbReference type="Gene3D" id="3.40.30.10">
    <property type="entry name" value="Glutaredoxin"/>
    <property type="match status" value="1"/>
</dbReference>
<dbReference type="EMBL" id="CP094534">
    <property type="protein sequence ID" value="UOE34150.1"/>
    <property type="molecule type" value="Genomic_DNA"/>
</dbReference>
<evidence type="ECO:0000259" key="1">
    <source>
        <dbReference type="Pfam" id="PF01323"/>
    </source>
</evidence>
<name>A0ABY4BBW6_9BACT</name>
<dbReference type="RefSeq" id="WP_243514924.1">
    <property type="nucleotide sequence ID" value="NZ_CP094534.1"/>
</dbReference>
<proteinExistence type="predicted"/>
<protein>
    <submittedName>
        <fullName evidence="2">DsbA family protein</fullName>
    </submittedName>
</protein>
<dbReference type="SUPFAM" id="SSF52833">
    <property type="entry name" value="Thioredoxin-like"/>
    <property type="match status" value="1"/>
</dbReference>
<gene>
    <name evidence="2" type="ORF">MTP16_00520</name>
</gene>
<accession>A0ABY4BBW6</accession>
<dbReference type="Pfam" id="PF01323">
    <property type="entry name" value="DSBA"/>
    <property type="match status" value="1"/>
</dbReference>
<reference evidence="2 3" key="1">
    <citation type="submission" date="2022-03" db="EMBL/GenBank/DDBJ databases">
        <title>Hymenobactersp. isolated from the air.</title>
        <authorList>
            <person name="Won M."/>
            <person name="Kwon S.-W."/>
        </authorList>
    </citation>
    <scope>NUCLEOTIDE SEQUENCE [LARGE SCALE GENOMIC DNA]</scope>
    <source>
        <strain evidence="2 3">KACC 22596</strain>
    </source>
</reference>
<dbReference type="Proteomes" id="UP000831390">
    <property type="component" value="Chromosome"/>
</dbReference>
<evidence type="ECO:0000313" key="2">
    <source>
        <dbReference type="EMBL" id="UOE34150.1"/>
    </source>
</evidence>
<evidence type="ECO:0000313" key="3">
    <source>
        <dbReference type="Proteomes" id="UP000831390"/>
    </source>
</evidence>
<sequence length="223" mass="24473">MTPETAPAHLPELLYIQDPLCGWCYGTSPVINRLQKEFAGRLDVSVLCGGMVKGEDVGPIADIWDDLRRSLNDVEEVTGVQFGEAFKVLGAAGEYIYDSEPPSRAIATFRQLTQDPARTVAFAHAVQGALFRDGLDLNNPSTYNELLTPFEVDVVEFQRRWAAPESAQAARQEFAAVARIGVEGLPTAVVRIGEQGYVLARGFQPYEQMRAGLEQLLREETGG</sequence>
<dbReference type="CDD" id="cd03025">
    <property type="entry name" value="DsbA_FrnE_like"/>
    <property type="match status" value="1"/>
</dbReference>
<dbReference type="InterPro" id="IPR036249">
    <property type="entry name" value="Thioredoxin-like_sf"/>
</dbReference>
<feature type="domain" description="DSBA-like thioredoxin" evidence="1">
    <location>
        <begin position="18"/>
        <end position="210"/>
    </location>
</feature>
<organism evidence="2 3">
    <name type="scientific">Hymenobacter monticola</name>
    <dbReference type="NCBI Taxonomy" id="1705399"/>
    <lineage>
        <taxon>Bacteria</taxon>
        <taxon>Pseudomonadati</taxon>
        <taxon>Bacteroidota</taxon>
        <taxon>Cytophagia</taxon>
        <taxon>Cytophagales</taxon>
        <taxon>Hymenobacteraceae</taxon>
        <taxon>Hymenobacter</taxon>
    </lineage>
</organism>